<feature type="transmembrane region" description="Helical" evidence="6">
    <location>
        <begin position="66"/>
        <end position="87"/>
    </location>
</feature>
<dbReference type="RefSeq" id="WP_265280881.1">
    <property type="nucleotide sequence ID" value="NZ_QZCW01000001.1"/>
</dbReference>
<organism evidence="7 8">
    <name type="scientific">Verminephrobacter aporrectodeae subsp. tuberculatae</name>
    <dbReference type="NCBI Taxonomy" id="1110392"/>
    <lineage>
        <taxon>Bacteria</taxon>
        <taxon>Pseudomonadati</taxon>
        <taxon>Pseudomonadota</taxon>
        <taxon>Betaproteobacteria</taxon>
        <taxon>Burkholderiales</taxon>
        <taxon>Comamonadaceae</taxon>
        <taxon>Verminephrobacter</taxon>
    </lineage>
</organism>
<dbReference type="PANTHER" id="PTHR43124:SF3">
    <property type="entry name" value="CHLORAMPHENICOL EFFLUX PUMP RV0191"/>
    <property type="match status" value="1"/>
</dbReference>
<comment type="subcellular location">
    <subcellularLocation>
        <location evidence="1">Cell membrane</location>
        <topology evidence="1">Multi-pass membrane protein</topology>
    </subcellularLocation>
</comment>
<dbReference type="PANTHER" id="PTHR43124">
    <property type="entry name" value="PURINE EFFLUX PUMP PBUE"/>
    <property type="match status" value="1"/>
</dbReference>
<feature type="transmembrane region" description="Helical" evidence="6">
    <location>
        <begin position="151"/>
        <end position="175"/>
    </location>
</feature>
<dbReference type="InterPro" id="IPR050189">
    <property type="entry name" value="MFS_Efflux_Transporters"/>
</dbReference>
<evidence type="ECO:0000256" key="3">
    <source>
        <dbReference type="ARBA" id="ARBA00022692"/>
    </source>
</evidence>
<evidence type="ECO:0000256" key="2">
    <source>
        <dbReference type="ARBA" id="ARBA00022475"/>
    </source>
</evidence>
<evidence type="ECO:0000313" key="8">
    <source>
        <dbReference type="Proteomes" id="UP001208935"/>
    </source>
</evidence>
<dbReference type="EMBL" id="QZCW01000001">
    <property type="protein sequence ID" value="MCW5319989.1"/>
    <property type="molecule type" value="Genomic_DNA"/>
</dbReference>
<dbReference type="InterPro" id="IPR011701">
    <property type="entry name" value="MFS"/>
</dbReference>
<dbReference type="SUPFAM" id="SSF103473">
    <property type="entry name" value="MFS general substrate transporter"/>
    <property type="match status" value="1"/>
</dbReference>
<protein>
    <submittedName>
        <fullName evidence="7">MFS transporter</fullName>
    </submittedName>
</protein>
<dbReference type="Gene3D" id="1.20.1250.20">
    <property type="entry name" value="MFS general substrate transporter like domains"/>
    <property type="match status" value="1"/>
</dbReference>
<comment type="caution">
    <text evidence="7">The sequence shown here is derived from an EMBL/GenBank/DDBJ whole genome shotgun (WGS) entry which is preliminary data.</text>
</comment>
<keyword evidence="2" id="KW-1003">Cell membrane</keyword>
<dbReference type="Proteomes" id="UP001208935">
    <property type="component" value="Unassembled WGS sequence"/>
</dbReference>
<keyword evidence="4 6" id="KW-1133">Transmembrane helix</keyword>
<sequence length="236" mass="24503">MPFIVGAIASAAGWRWALLALVAPIFLVGVWIEVERTVRGDKHDVSPVDRSGWCALLQEPRFSGPVLAMVGFQMVFAPLAVRLPFMLTGQASSVFSVGLVLSLANMAVAVGLAITGWLVPRVSSRALTKTGMVIMGLGCVLALVGEVHGPPWTVVGVIVVLSAFGFGFVMVPAMADALNVEAADRTSAAALFGFLQAVCSGTAVAMTGMVISDHGVVVVALTLVAIATVWISQRTG</sequence>
<feature type="transmembrane region" description="Helical" evidence="6">
    <location>
        <begin position="187"/>
        <end position="208"/>
    </location>
</feature>
<evidence type="ECO:0000256" key="4">
    <source>
        <dbReference type="ARBA" id="ARBA00022989"/>
    </source>
</evidence>
<feature type="transmembrane region" description="Helical" evidence="6">
    <location>
        <begin position="93"/>
        <end position="119"/>
    </location>
</feature>
<proteinExistence type="predicted"/>
<evidence type="ECO:0000313" key="7">
    <source>
        <dbReference type="EMBL" id="MCW5319989.1"/>
    </source>
</evidence>
<gene>
    <name evidence="7" type="ORF">D5039_02000</name>
</gene>
<feature type="transmembrane region" description="Helical" evidence="6">
    <location>
        <begin position="214"/>
        <end position="232"/>
    </location>
</feature>
<evidence type="ECO:0000256" key="6">
    <source>
        <dbReference type="SAM" id="Phobius"/>
    </source>
</evidence>
<reference evidence="8" key="1">
    <citation type="submission" date="2023-07" db="EMBL/GenBank/DDBJ databases">
        <title>Verminephrobacter genomes.</title>
        <authorList>
            <person name="Lund M.B."/>
        </authorList>
    </citation>
    <scope>NUCLEOTIDE SEQUENCE [LARGE SCALE GENOMIC DNA]</scope>
    <source>
        <strain evidence="8">AtM5-05</strain>
    </source>
</reference>
<accession>A0ABT3KNV4</accession>
<keyword evidence="3 6" id="KW-0812">Transmembrane</keyword>
<dbReference type="Pfam" id="PF07690">
    <property type="entry name" value="MFS_1"/>
    <property type="match status" value="1"/>
</dbReference>
<feature type="transmembrane region" description="Helical" evidence="6">
    <location>
        <begin position="126"/>
        <end position="145"/>
    </location>
</feature>
<evidence type="ECO:0000256" key="5">
    <source>
        <dbReference type="ARBA" id="ARBA00023136"/>
    </source>
</evidence>
<dbReference type="InterPro" id="IPR036259">
    <property type="entry name" value="MFS_trans_sf"/>
</dbReference>
<evidence type="ECO:0000256" key="1">
    <source>
        <dbReference type="ARBA" id="ARBA00004651"/>
    </source>
</evidence>
<feature type="transmembrane region" description="Helical" evidence="6">
    <location>
        <begin position="12"/>
        <end position="32"/>
    </location>
</feature>
<keyword evidence="8" id="KW-1185">Reference proteome</keyword>
<name>A0ABT3KNV4_9BURK</name>
<keyword evidence="5 6" id="KW-0472">Membrane</keyword>